<protein>
    <recommendedName>
        <fullName evidence="3">SpoIIAA-like</fullName>
    </recommendedName>
</protein>
<sequence length="137" mass="15219">MALSSSPYFFENPAGRIRIDPAGFVRADWNKEGWDIASLQALFQHMHLAMQHTGWGKMLVNQSVMRAFSPAEQQWISQTWLPSAVQQAGYRYGAVVVSSNVFTRLATAYITTSVQGLPLVYSSFSDEGSAVTWLLGQ</sequence>
<accession>A0A238V589</accession>
<name>A0A238V589_9BACT</name>
<dbReference type="EMBL" id="FZNS01000001">
    <property type="protein sequence ID" value="SNR29580.1"/>
    <property type="molecule type" value="Genomic_DNA"/>
</dbReference>
<reference evidence="2" key="1">
    <citation type="submission" date="2017-06" db="EMBL/GenBank/DDBJ databases">
        <authorList>
            <person name="Varghese N."/>
            <person name="Submissions S."/>
        </authorList>
    </citation>
    <scope>NUCLEOTIDE SEQUENCE [LARGE SCALE GENOMIC DNA]</scope>
    <source>
        <strain evidence="2">DSM 28041</strain>
    </source>
</reference>
<evidence type="ECO:0008006" key="3">
    <source>
        <dbReference type="Google" id="ProtNLM"/>
    </source>
</evidence>
<proteinExistence type="predicted"/>
<keyword evidence="2" id="KW-1185">Reference proteome</keyword>
<dbReference type="AlphaFoldDB" id="A0A238V589"/>
<organism evidence="1 2">
    <name type="scientific">Hymenobacter mucosus</name>
    <dbReference type="NCBI Taxonomy" id="1411120"/>
    <lineage>
        <taxon>Bacteria</taxon>
        <taxon>Pseudomonadati</taxon>
        <taxon>Bacteroidota</taxon>
        <taxon>Cytophagia</taxon>
        <taxon>Cytophagales</taxon>
        <taxon>Hymenobacteraceae</taxon>
        <taxon>Hymenobacter</taxon>
    </lineage>
</organism>
<dbReference type="RefSeq" id="WP_089331344.1">
    <property type="nucleotide sequence ID" value="NZ_FZNS01000001.1"/>
</dbReference>
<gene>
    <name evidence="1" type="ORF">SAMN06269173_101162</name>
</gene>
<dbReference type="Proteomes" id="UP000198310">
    <property type="component" value="Unassembled WGS sequence"/>
</dbReference>
<evidence type="ECO:0000313" key="1">
    <source>
        <dbReference type="EMBL" id="SNR29580.1"/>
    </source>
</evidence>
<evidence type="ECO:0000313" key="2">
    <source>
        <dbReference type="Proteomes" id="UP000198310"/>
    </source>
</evidence>